<keyword evidence="3" id="KW-1185">Reference proteome</keyword>
<dbReference type="Proteomes" id="UP001497497">
    <property type="component" value="Unassembled WGS sequence"/>
</dbReference>
<comment type="caution">
    <text evidence="2">The sequence shown here is derived from an EMBL/GenBank/DDBJ whole genome shotgun (WGS) entry which is preliminary data.</text>
</comment>
<proteinExistence type="predicted"/>
<name>A0AAV2HRT5_LYMST</name>
<feature type="compositionally biased region" description="Basic and acidic residues" evidence="1">
    <location>
        <begin position="20"/>
        <end position="37"/>
    </location>
</feature>
<feature type="region of interest" description="Disordered" evidence="1">
    <location>
        <begin position="140"/>
        <end position="173"/>
    </location>
</feature>
<protein>
    <submittedName>
        <fullName evidence="2">Uncharacterized protein</fullName>
    </submittedName>
</protein>
<sequence>VRDAQSQLGESSPVGKLKRQQKERTLTEQVTDSKETIPRGNSVLPSESFRTPVPTLTRLKIKNMSNTDLLSAISRLLSHVDIRCHSIHNYTGLFGGVWFLCDDPGVSIEPPCQMYSFSVQADLALDATVAEERKCTVTSNDPNLESAKGLNRSAPMSSAANQHVHHPRTFTSL</sequence>
<gene>
    <name evidence="2" type="ORF">GSLYS_00009244001</name>
</gene>
<dbReference type="EMBL" id="CAXITT010000197">
    <property type="protein sequence ID" value="CAL1535284.1"/>
    <property type="molecule type" value="Genomic_DNA"/>
</dbReference>
<feature type="compositionally biased region" description="Polar residues" evidence="1">
    <location>
        <begin position="1"/>
        <end position="10"/>
    </location>
</feature>
<organism evidence="2 3">
    <name type="scientific">Lymnaea stagnalis</name>
    <name type="common">Great pond snail</name>
    <name type="synonym">Helix stagnalis</name>
    <dbReference type="NCBI Taxonomy" id="6523"/>
    <lineage>
        <taxon>Eukaryota</taxon>
        <taxon>Metazoa</taxon>
        <taxon>Spiralia</taxon>
        <taxon>Lophotrochozoa</taxon>
        <taxon>Mollusca</taxon>
        <taxon>Gastropoda</taxon>
        <taxon>Heterobranchia</taxon>
        <taxon>Euthyneura</taxon>
        <taxon>Panpulmonata</taxon>
        <taxon>Hygrophila</taxon>
        <taxon>Lymnaeoidea</taxon>
        <taxon>Lymnaeidae</taxon>
        <taxon>Lymnaea</taxon>
    </lineage>
</organism>
<feature type="region of interest" description="Disordered" evidence="1">
    <location>
        <begin position="1"/>
        <end position="49"/>
    </location>
</feature>
<feature type="non-terminal residue" evidence="2">
    <location>
        <position position="1"/>
    </location>
</feature>
<evidence type="ECO:0000313" key="3">
    <source>
        <dbReference type="Proteomes" id="UP001497497"/>
    </source>
</evidence>
<accession>A0AAV2HRT5</accession>
<evidence type="ECO:0000313" key="2">
    <source>
        <dbReference type="EMBL" id="CAL1535284.1"/>
    </source>
</evidence>
<reference evidence="2 3" key="1">
    <citation type="submission" date="2024-04" db="EMBL/GenBank/DDBJ databases">
        <authorList>
            <consortium name="Genoscope - CEA"/>
            <person name="William W."/>
        </authorList>
    </citation>
    <scope>NUCLEOTIDE SEQUENCE [LARGE SCALE GENOMIC DNA]</scope>
</reference>
<feature type="non-terminal residue" evidence="2">
    <location>
        <position position="173"/>
    </location>
</feature>
<dbReference type="AlphaFoldDB" id="A0AAV2HRT5"/>
<evidence type="ECO:0000256" key="1">
    <source>
        <dbReference type="SAM" id="MobiDB-lite"/>
    </source>
</evidence>
<feature type="compositionally biased region" description="Basic residues" evidence="1">
    <location>
        <begin position="163"/>
        <end position="173"/>
    </location>
</feature>